<evidence type="ECO:0000256" key="1">
    <source>
        <dbReference type="SAM" id="SignalP"/>
    </source>
</evidence>
<organism evidence="2 5">
    <name type="scientific">Nannocystis radixulma</name>
    <dbReference type="NCBI Taxonomy" id="2995305"/>
    <lineage>
        <taxon>Bacteria</taxon>
        <taxon>Pseudomonadati</taxon>
        <taxon>Myxococcota</taxon>
        <taxon>Polyangia</taxon>
        <taxon>Nannocystales</taxon>
        <taxon>Nannocystaceae</taxon>
        <taxon>Nannocystis</taxon>
    </lineage>
</organism>
<protein>
    <submittedName>
        <fullName evidence="2">Rid family hydrolase</fullName>
    </submittedName>
</protein>
<dbReference type="EMBL" id="JAQNDN010000015">
    <property type="protein sequence ID" value="MDC0671507.1"/>
    <property type="molecule type" value="Genomic_DNA"/>
</dbReference>
<gene>
    <name evidence="2" type="ORF">POL58_27370</name>
    <name evidence="3" type="ORF">POL58_27405</name>
    <name evidence="4" type="ORF">POL58_39010</name>
</gene>
<dbReference type="PANTHER" id="PTHR11803">
    <property type="entry name" value="2-IMINOBUTANOATE/2-IMINOPROPANOATE DEAMINASE RIDA"/>
    <property type="match status" value="1"/>
</dbReference>
<evidence type="ECO:0000313" key="4">
    <source>
        <dbReference type="EMBL" id="MDC0673802.1"/>
    </source>
</evidence>
<evidence type="ECO:0000313" key="2">
    <source>
        <dbReference type="EMBL" id="MDC0671500.1"/>
    </source>
</evidence>
<dbReference type="Proteomes" id="UP001217838">
    <property type="component" value="Unassembled WGS sequence"/>
</dbReference>
<evidence type="ECO:0000313" key="3">
    <source>
        <dbReference type="EMBL" id="MDC0671507.1"/>
    </source>
</evidence>
<comment type="caution">
    <text evidence="2">The sequence shown here is derived from an EMBL/GenBank/DDBJ whole genome shotgun (WGS) entry which is preliminary data.</text>
</comment>
<feature type="signal peptide" evidence="1">
    <location>
        <begin position="1"/>
        <end position="20"/>
    </location>
</feature>
<keyword evidence="1" id="KW-0732">Signal</keyword>
<dbReference type="SUPFAM" id="SSF55298">
    <property type="entry name" value="YjgF-like"/>
    <property type="match status" value="1"/>
</dbReference>
<feature type="chain" id="PRO_5045032317" evidence="1">
    <location>
        <begin position="21"/>
        <end position="171"/>
    </location>
</feature>
<dbReference type="GO" id="GO:0016787">
    <property type="term" value="F:hydrolase activity"/>
    <property type="evidence" value="ECO:0007669"/>
    <property type="project" value="UniProtKB-KW"/>
</dbReference>
<dbReference type="InterPro" id="IPR006175">
    <property type="entry name" value="YjgF/YER057c/UK114"/>
</dbReference>
<dbReference type="PROSITE" id="PS51257">
    <property type="entry name" value="PROKAR_LIPOPROTEIN"/>
    <property type="match status" value="1"/>
</dbReference>
<reference evidence="2 5" key="1">
    <citation type="submission" date="2022-11" db="EMBL/GenBank/DDBJ databases">
        <title>Minimal conservation of predation-associated metabolite biosynthetic gene clusters underscores biosynthetic potential of Myxococcota including descriptions for ten novel species: Archangium lansinium sp. nov., Myxococcus landrumus sp. nov., Nannocystis bai.</title>
        <authorList>
            <person name="Ahearne A."/>
            <person name="Stevens C."/>
            <person name="Dowd S."/>
        </authorList>
    </citation>
    <scope>NUCLEOTIDE SEQUENCE [LARGE SCALE GENOMIC DNA]</scope>
    <source>
        <strain evidence="2 5">NCELM</strain>
    </source>
</reference>
<proteinExistence type="predicted"/>
<dbReference type="PANTHER" id="PTHR11803:SF44">
    <property type="entry name" value="RUTC FAMILY PROTEIN YJGH"/>
    <property type="match status" value="1"/>
</dbReference>
<dbReference type="Pfam" id="PF01042">
    <property type="entry name" value="Ribonuc_L-PSP"/>
    <property type="match status" value="1"/>
</dbReference>
<accession>A0ABT5BCZ5</accession>
<dbReference type="EMBL" id="JAQNDN010000015">
    <property type="protein sequence ID" value="MDC0671500.1"/>
    <property type="molecule type" value="Genomic_DNA"/>
</dbReference>
<dbReference type="RefSeq" id="WP_272001803.1">
    <property type="nucleotide sequence ID" value="NZ_JAQNDN010000015.1"/>
</dbReference>
<dbReference type="InterPro" id="IPR035959">
    <property type="entry name" value="RutC-like_sf"/>
</dbReference>
<evidence type="ECO:0000313" key="5">
    <source>
        <dbReference type="Proteomes" id="UP001217838"/>
    </source>
</evidence>
<dbReference type="Gene3D" id="3.30.1330.40">
    <property type="entry name" value="RutC-like"/>
    <property type="match status" value="1"/>
</dbReference>
<keyword evidence="5" id="KW-1185">Reference proteome</keyword>
<sequence length="171" mass="18417">MMTSRSLVTLGLGALLVGCAAQPLPPTKTIIVPAGMDRSYDDYHYAPAVRVGDTVIVSGIPSGPEEDYEAGVRRMFGTLKRTLEDAGATLEDVVELTTFHRNPRDSASFNAEFEIFARIHGEFFREHYPAWSAVGTTALLSPAAAVEMRAVAVVGSGKTARVQRAASKRPH</sequence>
<name>A0ABT5BCZ5_9BACT</name>
<dbReference type="EMBL" id="JAQNDN010000022">
    <property type="protein sequence ID" value="MDC0673802.1"/>
    <property type="molecule type" value="Genomic_DNA"/>
</dbReference>
<keyword evidence="2" id="KW-0378">Hydrolase</keyword>